<organism evidence="1 2">
    <name type="scientific">Violaceomyces palustris</name>
    <dbReference type="NCBI Taxonomy" id="1673888"/>
    <lineage>
        <taxon>Eukaryota</taxon>
        <taxon>Fungi</taxon>
        <taxon>Dikarya</taxon>
        <taxon>Basidiomycota</taxon>
        <taxon>Ustilaginomycotina</taxon>
        <taxon>Ustilaginomycetes</taxon>
        <taxon>Violaceomycetales</taxon>
        <taxon>Violaceomycetaceae</taxon>
        <taxon>Violaceomyces</taxon>
    </lineage>
</organism>
<gene>
    <name evidence="1" type="ORF">IE53DRAFT_385424</name>
</gene>
<name>A0ACD0P291_9BASI</name>
<proteinExistence type="predicted"/>
<protein>
    <submittedName>
        <fullName evidence="1">Uncharacterized protein</fullName>
    </submittedName>
</protein>
<dbReference type="Proteomes" id="UP000245626">
    <property type="component" value="Unassembled WGS sequence"/>
</dbReference>
<accession>A0ACD0P291</accession>
<evidence type="ECO:0000313" key="2">
    <source>
        <dbReference type="Proteomes" id="UP000245626"/>
    </source>
</evidence>
<dbReference type="EMBL" id="KZ819793">
    <property type="protein sequence ID" value="PWN52159.1"/>
    <property type="molecule type" value="Genomic_DNA"/>
</dbReference>
<sequence length="378" mass="42045">MRTTIKVPKNAYSQCYFSQNDRTGNTSQPSLEEIELEISITDPPTALSASSSFSPSSSSNTRDLIVNPPPNPAESPSIKGLAIIAHPLGRLGGNMDDPVVQSLKSYLLKERSSRVVTFNSRGVGQSQGSASWTGKEESWDYQFLLRKMIIDLLGSTSDEDGSKNHHYDLYLCGYSAGSLYASCSFLSDNSRLEDEGKEAYGIGVDFCRPGPVTADGGRRKAWFRRPRYILISYPLDMVWALSLFRSSFYHSALERLLKSDWDGGLQERQGDGGEREKRFDGDPRSVGKESIRALASDVLVIFGLQDQFTKESSYEKWTTKLSSIAPPPSTSSSPRPTKASSTFDQVRIDNSDHFWRSKDSLGKLTRSVDRWLRILDSS</sequence>
<evidence type="ECO:0000313" key="1">
    <source>
        <dbReference type="EMBL" id="PWN52159.1"/>
    </source>
</evidence>
<reference evidence="1 2" key="1">
    <citation type="journal article" date="2018" name="Mol. Biol. Evol.">
        <title>Broad Genomic Sampling Reveals a Smut Pathogenic Ancestry of the Fungal Clade Ustilaginomycotina.</title>
        <authorList>
            <person name="Kijpornyongpan T."/>
            <person name="Mondo S.J."/>
            <person name="Barry K."/>
            <person name="Sandor L."/>
            <person name="Lee J."/>
            <person name="Lipzen A."/>
            <person name="Pangilinan J."/>
            <person name="LaButti K."/>
            <person name="Hainaut M."/>
            <person name="Henrissat B."/>
            <person name="Grigoriev I.V."/>
            <person name="Spatafora J.W."/>
            <person name="Aime M.C."/>
        </authorList>
    </citation>
    <scope>NUCLEOTIDE SEQUENCE [LARGE SCALE GENOMIC DNA]</scope>
    <source>
        <strain evidence="1 2">SA 807</strain>
    </source>
</reference>
<keyword evidence="2" id="KW-1185">Reference proteome</keyword>